<proteinExistence type="predicted"/>
<keyword evidence="3" id="KW-1185">Reference proteome</keyword>
<name>A0A2N3NB31_9PEZI</name>
<feature type="transmembrane region" description="Helical" evidence="1">
    <location>
        <begin position="56"/>
        <end position="76"/>
    </location>
</feature>
<accession>A0A2N3NB31</accession>
<feature type="transmembrane region" description="Helical" evidence="1">
    <location>
        <begin position="622"/>
        <end position="644"/>
    </location>
</feature>
<sequence length="692" mass="76463">MSSPITTNAVKERLLQDSEASDGKQQLGTVDYEVPQNRETPPIEPRQPQRYWARTLVLILIPSAVTIWYGIIWVWLVLGIENDDAAKYRTFSGSLVFYSWFIIGVFALSWAKYGLLGVEVAMLESRFWRAPNLVAFLMHSNSTWSSPSGWLKGVYHRVFPRLWCLLVFLSILPFIAFPLSGLVFEIGDGYVAIPDHPMVVGSTEHNFNNLSSDARAAKPAWEAGVNPAMPGFGVVYTPPGFDRTGHSGLEKVPNTLPLTESIPSMFLAPQAQVPVSGRTWGLQVNYSCSNVLSASEFTILSEKPESTLESVIKYQPTDGSQRPYAKLKTPSGAKIHVFNSSADSSLNNVWSYSEMGSNFKESVPGIYESSRDNSETIVFEYALWQLQFLGYYEDQASVRIPFNTTVDPIIEGMGSPYIMLENKTVVSNDTFFTIKGGDGFTVQETLGGPIIKVNSSLTDLRAFFIPEQLLRNQDRLPVLNVAPPIGVRCVWSSAAGTATLDGVTSTFSGFERVDPESAGGYGRVFGTRARQILLTVPFSNLYQASHLPMPVTFGSLSSLTTYVHSQALLQSVLLACGLDALELMYNVISAFEKAWLHPDLTSSREGKILTIASLIPGIETGYLVLALFCLWAVLSLALGIVYGFRKRTSDKLDGYSVFRRGADLSEDLKHNEEFQSGQSFYNNETFQKLPGT</sequence>
<evidence type="ECO:0000256" key="1">
    <source>
        <dbReference type="SAM" id="Phobius"/>
    </source>
</evidence>
<reference evidence="2 3" key="1">
    <citation type="journal article" date="2017" name="G3 (Bethesda)">
        <title>First Draft Genome Sequence of the Pathogenic Fungus Lomentospora prolificans (Formerly Scedosporium prolificans).</title>
        <authorList>
            <person name="Luo R."/>
            <person name="Zimin A."/>
            <person name="Workman R."/>
            <person name="Fan Y."/>
            <person name="Pertea G."/>
            <person name="Grossman N."/>
            <person name="Wear M.P."/>
            <person name="Jia B."/>
            <person name="Miller H."/>
            <person name="Casadevall A."/>
            <person name="Timp W."/>
            <person name="Zhang S.X."/>
            <person name="Salzberg S.L."/>
        </authorList>
    </citation>
    <scope>NUCLEOTIDE SEQUENCE [LARGE SCALE GENOMIC DNA]</scope>
    <source>
        <strain evidence="2 3">JHH-5317</strain>
    </source>
</reference>
<gene>
    <name evidence="2" type="ORF">jhhlp_004253</name>
</gene>
<keyword evidence="1" id="KW-1133">Transmembrane helix</keyword>
<dbReference type="InParanoid" id="A0A2N3NB31"/>
<dbReference type="OrthoDB" id="5287717at2759"/>
<dbReference type="EMBL" id="NLAX01000010">
    <property type="protein sequence ID" value="PKS09634.1"/>
    <property type="molecule type" value="Genomic_DNA"/>
</dbReference>
<protein>
    <submittedName>
        <fullName evidence="2">Uncharacterized protein</fullName>
    </submittedName>
</protein>
<evidence type="ECO:0000313" key="3">
    <source>
        <dbReference type="Proteomes" id="UP000233524"/>
    </source>
</evidence>
<keyword evidence="1" id="KW-0472">Membrane</keyword>
<dbReference type="Proteomes" id="UP000233524">
    <property type="component" value="Unassembled WGS sequence"/>
</dbReference>
<dbReference type="AlphaFoldDB" id="A0A2N3NB31"/>
<keyword evidence="1" id="KW-0812">Transmembrane</keyword>
<feature type="transmembrane region" description="Helical" evidence="1">
    <location>
        <begin position="162"/>
        <end position="184"/>
    </location>
</feature>
<feature type="transmembrane region" description="Helical" evidence="1">
    <location>
        <begin position="96"/>
        <end position="116"/>
    </location>
</feature>
<comment type="caution">
    <text evidence="2">The sequence shown here is derived from an EMBL/GenBank/DDBJ whole genome shotgun (WGS) entry which is preliminary data.</text>
</comment>
<organism evidence="2 3">
    <name type="scientific">Lomentospora prolificans</name>
    <dbReference type="NCBI Taxonomy" id="41688"/>
    <lineage>
        <taxon>Eukaryota</taxon>
        <taxon>Fungi</taxon>
        <taxon>Dikarya</taxon>
        <taxon>Ascomycota</taxon>
        <taxon>Pezizomycotina</taxon>
        <taxon>Sordariomycetes</taxon>
        <taxon>Hypocreomycetidae</taxon>
        <taxon>Microascales</taxon>
        <taxon>Microascaceae</taxon>
        <taxon>Lomentospora</taxon>
    </lineage>
</organism>
<evidence type="ECO:0000313" key="2">
    <source>
        <dbReference type="EMBL" id="PKS09634.1"/>
    </source>
</evidence>
<dbReference type="VEuPathDB" id="FungiDB:jhhlp_004253"/>